<evidence type="ECO:0008006" key="3">
    <source>
        <dbReference type="Google" id="ProtNLM"/>
    </source>
</evidence>
<evidence type="ECO:0000313" key="1">
    <source>
        <dbReference type="EMBL" id="MFC5438084.1"/>
    </source>
</evidence>
<protein>
    <recommendedName>
        <fullName evidence="3">NADH dehydrogenase</fullName>
    </recommendedName>
</protein>
<name>A0ABW0JQB0_9GAMM</name>
<dbReference type="RefSeq" id="WP_377306684.1">
    <property type="nucleotide sequence ID" value="NZ_JBHSMK010000009.1"/>
</dbReference>
<gene>
    <name evidence="1" type="ORF">ACFPME_16105</name>
</gene>
<comment type="caution">
    <text evidence="1">The sequence shown here is derived from an EMBL/GenBank/DDBJ whole genome shotgun (WGS) entry which is preliminary data.</text>
</comment>
<dbReference type="Proteomes" id="UP001596013">
    <property type="component" value="Unassembled WGS sequence"/>
</dbReference>
<dbReference type="EMBL" id="JBHSMK010000009">
    <property type="protein sequence ID" value="MFC5438084.1"/>
    <property type="molecule type" value="Genomic_DNA"/>
</dbReference>
<accession>A0ABW0JQB0</accession>
<proteinExistence type="predicted"/>
<organism evidence="1 2">
    <name type="scientific">Rhodanobacter umsongensis</name>
    <dbReference type="NCBI Taxonomy" id="633153"/>
    <lineage>
        <taxon>Bacteria</taxon>
        <taxon>Pseudomonadati</taxon>
        <taxon>Pseudomonadota</taxon>
        <taxon>Gammaproteobacteria</taxon>
        <taxon>Lysobacterales</taxon>
        <taxon>Rhodanobacteraceae</taxon>
        <taxon>Rhodanobacter</taxon>
    </lineage>
</organism>
<keyword evidence="2" id="KW-1185">Reference proteome</keyword>
<evidence type="ECO:0000313" key="2">
    <source>
        <dbReference type="Proteomes" id="UP001596013"/>
    </source>
</evidence>
<reference evidence="2" key="1">
    <citation type="journal article" date="2019" name="Int. J. Syst. Evol. Microbiol.">
        <title>The Global Catalogue of Microorganisms (GCM) 10K type strain sequencing project: providing services to taxonomists for standard genome sequencing and annotation.</title>
        <authorList>
            <consortium name="The Broad Institute Genomics Platform"/>
            <consortium name="The Broad Institute Genome Sequencing Center for Infectious Disease"/>
            <person name="Wu L."/>
            <person name="Ma J."/>
        </authorList>
    </citation>
    <scope>NUCLEOTIDE SEQUENCE [LARGE SCALE GENOMIC DNA]</scope>
    <source>
        <strain evidence="2">JCM 17130</strain>
    </source>
</reference>
<sequence>MSLAQIISYYRRVRTWVQGSDAHERTLELLGGFLAQQVAGKQHVSSLHDVEFRVYSQWGDDGIIQWIVSHLPSTPKRFVEFGIEDYSESNTRFLMVNNNWTGLVMDGSPENINRLHRRKWFWRYGLTALPCFVTRDNVNSLVGDWAAGEEIGLLHIDVDGNDYWLWEAIRCTSPSICIMEYNALFGSERAVTVPYSSDFRRFDAHYSGQYFGASLAALTLLARTKGYALIGTNSAGNNAYYLRTDLLSSHMREISIAEAFTTPTFRDSRNRQHRLNYLSYDQRQSSIRGLPVLDVVSGRVEPF</sequence>